<dbReference type="AlphaFoldDB" id="F4QBC2"/>
<reference evidence="3" key="1">
    <citation type="journal article" date="2011" name="Genome Res.">
        <title>Phylogeny-wide analysis of social amoeba genomes highlights ancient origins for complex intercellular communication.</title>
        <authorList>
            <person name="Heidel A.J."/>
            <person name="Lawal H.M."/>
            <person name="Felder M."/>
            <person name="Schilde C."/>
            <person name="Helps N.R."/>
            <person name="Tunggal B."/>
            <person name="Rivero F."/>
            <person name="John U."/>
            <person name="Schleicher M."/>
            <person name="Eichinger L."/>
            <person name="Platzer M."/>
            <person name="Noegel A.A."/>
            <person name="Schaap P."/>
            <person name="Gloeckner G."/>
        </authorList>
    </citation>
    <scope>NUCLEOTIDE SEQUENCE [LARGE SCALE GENOMIC DNA]</scope>
    <source>
        <strain evidence="3">SH3</strain>
    </source>
</reference>
<dbReference type="RefSeq" id="XP_004351410.1">
    <property type="nucleotide sequence ID" value="XM_004351358.1"/>
</dbReference>
<dbReference type="PANTHER" id="PTHR32134">
    <property type="entry name" value="FNIP REPEAT-CONTAINING PROTEIN"/>
    <property type="match status" value="1"/>
</dbReference>
<evidence type="ECO:0000313" key="3">
    <source>
        <dbReference type="Proteomes" id="UP000007797"/>
    </source>
</evidence>
<dbReference type="Pfam" id="PF05725">
    <property type="entry name" value="FNIP"/>
    <property type="match status" value="2"/>
</dbReference>
<keyword evidence="3" id="KW-1185">Reference proteome</keyword>
<dbReference type="InterPro" id="IPR008615">
    <property type="entry name" value="FNIP"/>
</dbReference>
<feature type="region of interest" description="Disordered" evidence="1">
    <location>
        <begin position="66"/>
        <end position="102"/>
    </location>
</feature>
<name>F4QBC2_CACFS</name>
<dbReference type="Proteomes" id="UP000007797">
    <property type="component" value="Unassembled WGS sequence"/>
</dbReference>
<dbReference type="GeneID" id="14866894"/>
<gene>
    <name evidence="2" type="ORF">DFA_10767</name>
</gene>
<feature type="compositionally biased region" description="Low complexity" evidence="1">
    <location>
        <begin position="132"/>
        <end position="167"/>
    </location>
</feature>
<dbReference type="KEGG" id="dfa:DFA_10767"/>
<dbReference type="OrthoDB" id="10669684at2759"/>
<organism evidence="2 3">
    <name type="scientific">Cavenderia fasciculata</name>
    <name type="common">Slime mold</name>
    <name type="synonym">Dictyostelium fasciculatum</name>
    <dbReference type="NCBI Taxonomy" id="261658"/>
    <lineage>
        <taxon>Eukaryota</taxon>
        <taxon>Amoebozoa</taxon>
        <taxon>Evosea</taxon>
        <taxon>Eumycetozoa</taxon>
        <taxon>Dictyostelia</taxon>
        <taxon>Acytosteliales</taxon>
        <taxon>Cavenderiaceae</taxon>
        <taxon>Cavenderia</taxon>
    </lineage>
</organism>
<evidence type="ECO:0000256" key="1">
    <source>
        <dbReference type="SAM" id="MobiDB-lite"/>
    </source>
</evidence>
<feature type="region of interest" description="Disordered" evidence="1">
    <location>
        <begin position="131"/>
        <end position="175"/>
    </location>
</feature>
<feature type="compositionally biased region" description="Low complexity" evidence="1">
    <location>
        <begin position="89"/>
        <end position="102"/>
    </location>
</feature>
<protein>
    <submittedName>
        <fullName evidence="2">Uncharacterized protein</fullName>
    </submittedName>
</protein>
<dbReference type="InterPro" id="IPR051251">
    <property type="entry name" value="STK_FNIP-Repeat"/>
</dbReference>
<dbReference type="EMBL" id="GL883027">
    <property type="protein sequence ID" value="EGG14894.1"/>
    <property type="molecule type" value="Genomic_DNA"/>
</dbReference>
<proteinExistence type="predicted"/>
<feature type="compositionally biased region" description="Low complexity" evidence="1">
    <location>
        <begin position="71"/>
        <end position="80"/>
    </location>
</feature>
<evidence type="ECO:0000313" key="2">
    <source>
        <dbReference type="EMBL" id="EGG14894.1"/>
    </source>
</evidence>
<sequence>MLVLSDYIIAQIISVINDDIDKICFLITCKRLIQLRRLTRFKTSDNRSNFVIDNTKFNNNIALNTSSRGVNNNNSNNNNNRAVLQESDSSSSNSINSNSIGNNNNNNNEHLLLFLPFNNQEQIIQRSNYLISTSTSPPTPSSPSVQPVTTTSSTTKRNSLASSSSSSNEIVEGCDSGSSTPFIYIVDKDKVEVSPSLSSMINGDSTLEVENELKSLYDQHYQQYQQSFTHLKFMVAPLTIKPSMIPSSVTHLNLGKLQSTDSIIEGCLPDTLIYLNLGFLFDQPLGPDILPPRLTHLSFGANFQSPTLCLPQSITHLRLGSSYSHSIQLPTRIKELCLLYQPNSTIQFPQSITHLTWFIENIEQFLLTNDIMSIKPNHVTHLCLASNYNYPLPCSLNPLFSERDRFGYWLSQSNTNKLIDQYHFYFTGDNPFVHLSLATDIIQSRPLPTIIKSLSTDRSKSFQQLNRNLIGNLDDFGCFVNHHSIALSLITNMKRFSVSTLWGEDHPILGTITYHLRKIDNWLLVVSGIDGTGGFIELTDNNLNSIDSVKLLSTIFLNKYKSRNPSLF</sequence>
<dbReference type="PANTHER" id="PTHR32134:SF169">
    <property type="entry name" value="FNIP REPEAT-CONTAINING PROTEIN-RELATED"/>
    <property type="match status" value="1"/>
</dbReference>
<accession>F4QBC2</accession>